<keyword evidence="1" id="KW-0812">Transmembrane</keyword>
<evidence type="ECO:0000313" key="2">
    <source>
        <dbReference type="EMBL" id="QHT93036.1"/>
    </source>
</evidence>
<keyword evidence="1" id="KW-1133">Transmembrane helix</keyword>
<accession>A0A6C0IKT1</accession>
<dbReference type="EMBL" id="MN740199">
    <property type="protein sequence ID" value="QHT93036.1"/>
    <property type="molecule type" value="Genomic_DNA"/>
</dbReference>
<evidence type="ECO:0000256" key="1">
    <source>
        <dbReference type="SAM" id="Phobius"/>
    </source>
</evidence>
<keyword evidence="1" id="KW-0472">Membrane</keyword>
<sequence>MVFKAIAKFIAMIPKIFKIITGVIMGIKDIFLGLAREFEEFPQGAYYLGMHAAIFVQYLGVFAFTNLFCAMQMIQNFTSCFFWYALDIFGKILYLIPQLIIMFLMFLGIPADELETQFWMFMEDIDRMVVDASGYHIIHFPKDIRDKCFNCKRLKTSVLINKANDAFGDLKDPIIPLMTGGIVDMFNGARSAVNAVLGPIGIRI</sequence>
<reference evidence="2" key="1">
    <citation type="journal article" date="2020" name="Nature">
        <title>Giant virus diversity and host interactions through global metagenomics.</title>
        <authorList>
            <person name="Schulz F."/>
            <person name="Roux S."/>
            <person name="Paez-Espino D."/>
            <person name="Jungbluth S."/>
            <person name="Walsh D.A."/>
            <person name="Denef V.J."/>
            <person name="McMahon K.D."/>
            <person name="Konstantinidis K.T."/>
            <person name="Eloe-Fadrosh E.A."/>
            <person name="Kyrpides N.C."/>
            <person name="Woyke T."/>
        </authorList>
    </citation>
    <scope>NUCLEOTIDE SEQUENCE</scope>
    <source>
        <strain evidence="2">GVMAG-M-3300023210-19</strain>
    </source>
</reference>
<feature type="transmembrane region" description="Helical" evidence="1">
    <location>
        <begin position="81"/>
        <end position="107"/>
    </location>
</feature>
<name>A0A6C0IKT1_9ZZZZ</name>
<organism evidence="2">
    <name type="scientific">viral metagenome</name>
    <dbReference type="NCBI Taxonomy" id="1070528"/>
    <lineage>
        <taxon>unclassified sequences</taxon>
        <taxon>metagenomes</taxon>
        <taxon>organismal metagenomes</taxon>
    </lineage>
</organism>
<proteinExistence type="predicted"/>
<feature type="transmembrane region" description="Helical" evidence="1">
    <location>
        <begin position="46"/>
        <end position="69"/>
    </location>
</feature>
<protein>
    <submittedName>
        <fullName evidence="2">Uncharacterized protein</fullName>
    </submittedName>
</protein>
<feature type="transmembrane region" description="Helical" evidence="1">
    <location>
        <begin position="16"/>
        <end position="34"/>
    </location>
</feature>
<dbReference type="AlphaFoldDB" id="A0A6C0IKT1"/>